<comment type="caution">
    <text evidence="5">The sequence shown here is derived from an EMBL/GenBank/DDBJ whole genome shotgun (WGS) entry which is preliminary data.</text>
</comment>
<dbReference type="Proteomes" id="UP001218218">
    <property type="component" value="Unassembled WGS sequence"/>
</dbReference>
<dbReference type="GO" id="GO:0003676">
    <property type="term" value="F:nucleic acid binding"/>
    <property type="evidence" value="ECO:0007669"/>
    <property type="project" value="InterPro"/>
</dbReference>
<dbReference type="EMBL" id="JARIHO010000081">
    <property type="protein sequence ID" value="KAJ7309496.1"/>
    <property type="molecule type" value="Genomic_DNA"/>
</dbReference>
<dbReference type="PROSITE" id="PS50158">
    <property type="entry name" value="ZF_CCHC"/>
    <property type="match status" value="1"/>
</dbReference>
<evidence type="ECO:0000256" key="2">
    <source>
        <dbReference type="PROSITE-ProRule" id="PRU00047"/>
    </source>
</evidence>
<dbReference type="InterPro" id="IPR036875">
    <property type="entry name" value="Znf_CCHC_sf"/>
</dbReference>
<feature type="domain" description="CCHC-type" evidence="4">
    <location>
        <begin position="138"/>
        <end position="153"/>
    </location>
</feature>
<name>A0AAD6Z6J0_9AGAR</name>
<dbReference type="AlphaFoldDB" id="A0AAD6Z6J0"/>
<feature type="compositionally biased region" description="Low complexity" evidence="3">
    <location>
        <begin position="94"/>
        <end position="115"/>
    </location>
</feature>
<keyword evidence="1" id="KW-0507">mRNA processing</keyword>
<dbReference type="SUPFAM" id="SSF57756">
    <property type="entry name" value="Retrovirus zinc finger-like domains"/>
    <property type="match status" value="1"/>
</dbReference>
<dbReference type="GO" id="GO:0006397">
    <property type="term" value="P:mRNA processing"/>
    <property type="evidence" value="ECO:0007669"/>
    <property type="project" value="UniProtKB-KW"/>
</dbReference>
<protein>
    <recommendedName>
        <fullName evidence="4">CCHC-type domain-containing protein</fullName>
    </recommendedName>
</protein>
<gene>
    <name evidence="5" type="ORF">DFH08DRAFT_974743</name>
</gene>
<organism evidence="5 6">
    <name type="scientific">Mycena albidolilacea</name>
    <dbReference type="NCBI Taxonomy" id="1033008"/>
    <lineage>
        <taxon>Eukaryota</taxon>
        <taxon>Fungi</taxon>
        <taxon>Dikarya</taxon>
        <taxon>Basidiomycota</taxon>
        <taxon>Agaricomycotina</taxon>
        <taxon>Agaricomycetes</taxon>
        <taxon>Agaricomycetidae</taxon>
        <taxon>Agaricales</taxon>
        <taxon>Marasmiineae</taxon>
        <taxon>Mycenaceae</taxon>
        <taxon>Mycena</taxon>
    </lineage>
</organism>
<dbReference type="GO" id="GO:0008270">
    <property type="term" value="F:zinc ion binding"/>
    <property type="evidence" value="ECO:0007669"/>
    <property type="project" value="UniProtKB-KW"/>
</dbReference>
<evidence type="ECO:0000313" key="5">
    <source>
        <dbReference type="EMBL" id="KAJ7309496.1"/>
    </source>
</evidence>
<evidence type="ECO:0000259" key="4">
    <source>
        <dbReference type="PROSITE" id="PS50158"/>
    </source>
</evidence>
<keyword evidence="2" id="KW-0479">Metal-binding</keyword>
<accession>A0AAD6Z6J0</accession>
<evidence type="ECO:0000256" key="1">
    <source>
        <dbReference type="ARBA" id="ARBA00022664"/>
    </source>
</evidence>
<feature type="region of interest" description="Disordered" evidence="3">
    <location>
        <begin position="89"/>
        <end position="123"/>
    </location>
</feature>
<dbReference type="InterPro" id="IPR001878">
    <property type="entry name" value="Znf_CCHC"/>
</dbReference>
<evidence type="ECO:0000313" key="6">
    <source>
        <dbReference type="Proteomes" id="UP001218218"/>
    </source>
</evidence>
<dbReference type="Gene3D" id="4.10.60.10">
    <property type="entry name" value="Zinc finger, CCHC-type"/>
    <property type="match status" value="1"/>
</dbReference>
<keyword evidence="2" id="KW-0863">Zinc-finger</keyword>
<sequence length="196" mass="22085">MCRDLLSARQRDDEKIRNFIRRITRLSKRLGDVSARQMVQIIWDGALSYLRLKWADAGFDFESPSLSALETAAKSYEVAETIRQIEANKRATEATSAKSSGSQSSSKKTSTSGVSLISGTQRTRLTEAEREQFRAENRCFYCREIGHTKTNCPALHEIPAPKVRASAASVLAERYAYLDSLSLDELSREKEACRQR</sequence>
<proteinExistence type="predicted"/>
<evidence type="ECO:0000256" key="3">
    <source>
        <dbReference type="SAM" id="MobiDB-lite"/>
    </source>
</evidence>
<keyword evidence="6" id="KW-1185">Reference proteome</keyword>
<reference evidence="5" key="1">
    <citation type="submission" date="2023-03" db="EMBL/GenBank/DDBJ databases">
        <title>Massive genome expansion in bonnet fungi (Mycena s.s.) driven by repeated elements and novel gene families across ecological guilds.</title>
        <authorList>
            <consortium name="Lawrence Berkeley National Laboratory"/>
            <person name="Harder C.B."/>
            <person name="Miyauchi S."/>
            <person name="Viragh M."/>
            <person name="Kuo A."/>
            <person name="Thoen E."/>
            <person name="Andreopoulos B."/>
            <person name="Lu D."/>
            <person name="Skrede I."/>
            <person name="Drula E."/>
            <person name="Henrissat B."/>
            <person name="Morin E."/>
            <person name="Kohler A."/>
            <person name="Barry K."/>
            <person name="LaButti K."/>
            <person name="Morin E."/>
            <person name="Salamov A."/>
            <person name="Lipzen A."/>
            <person name="Mereny Z."/>
            <person name="Hegedus B."/>
            <person name="Baldrian P."/>
            <person name="Stursova M."/>
            <person name="Weitz H."/>
            <person name="Taylor A."/>
            <person name="Grigoriev I.V."/>
            <person name="Nagy L.G."/>
            <person name="Martin F."/>
            <person name="Kauserud H."/>
        </authorList>
    </citation>
    <scope>NUCLEOTIDE SEQUENCE</scope>
    <source>
        <strain evidence="5">CBHHK002</strain>
    </source>
</reference>
<keyword evidence="2" id="KW-0862">Zinc</keyword>